<keyword evidence="3" id="KW-1185">Reference proteome</keyword>
<sequence>MKRSGHTGRQLQQRVRTLMRTWGGDFTRFPPSVFAQLRRPRGRPPEVTRQLRTLAAFPTAIPSSSSPRMTMVKNAVTIPQLSCRRVAPAPALDSLGVSPLSRSPSSSRTSVPSSSSLWKLQNYRQGVKQYNQDDVVMRQRVKMMRY</sequence>
<gene>
    <name evidence="2" type="ORF">V7S43_013852</name>
</gene>
<evidence type="ECO:0000313" key="2">
    <source>
        <dbReference type="EMBL" id="KAL3661243.1"/>
    </source>
</evidence>
<protein>
    <submittedName>
        <fullName evidence="2">Uncharacterized protein</fullName>
    </submittedName>
</protein>
<evidence type="ECO:0000313" key="3">
    <source>
        <dbReference type="Proteomes" id="UP001632037"/>
    </source>
</evidence>
<evidence type="ECO:0000256" key="1">
    <source>
        <dbReference type="SAM" id="MobiDB-lite"/>
    </source>
</evidence>
<feature type="region of interest" description="Disordered" evidence="1">
    <location>
        <begin position="93"/>
        <end position="115"/>
    </location>
</feature>
<accession>A0ABD3F396</accession>
<dbReference type="EMBL" id="JBIMZQ010000037">
    <property type="protein sequence ID" value="KAL3661243.1"/>
    <property type="molecule type" value="Genomic_DNA"/>
</dbReference>
<feature type="compositionally biased region" description="Low complexity" evidence="1">
    <location>
        <begin position="94"/>
        <end position="115"/>
    </location>
</feature>
<reference evidence="2 3" key="1">
    <citation type="submission" date="2024-09" db="EMBL/GenBank/DDBJ databases">
        <title>Genome sequencing and assembly of Phytophthora oleae, isolate VK10A, causative agent of rot of olive drupes.</title>
        <authorList>
            <person name="Conti Taguali S."/>
            <person name="Riolo M."/>
            <person name="La Spada F."/>
            <person name="Cacciola S.O."/>
            <person name="Dionisio G."/>
        </authorList>
    </citation>
    <scope>NUCLEOTIDE SEQUENCE [LARGE SCALE GENOMIC DNA]</scope>
    <source>
        <strain evidence="2 3">VK10A</strain>
    </source>
</reference>
<proteinExistence type="predicted"/>
<dbReference type="Proteomes" id="UP001632037">
    <property type="component" value="Unassembled WGS sequence"/>
</dbReference>
<name>A0ABD3F396_9STRA</name>
<organism evidence="2 3">
    <name type="scientific">Phytophthora oleae</name>
    <dbReference type="NCBI Taxonomy" id="2107226"/>
    <lineage>
        <taxon>Eukaryota</taxon>
        <taxon>Sar</taxon>
        <taxon>Stramenopiles</taxon>
        <taxon>Oomycota</taxon>
        <taxon>Peronosporomycetes</taxon>
        <taxon>Peronosporales</taxon>
        <taxon>Peronosporaceae</taxon>
        <taxon>Phytophthora</taxon>
    </lineage>
</organism>
<dbReference type="AlphaFoldDB" id="A0ABD3F396"/>
<comment type="caution">
    <text evidence="2">The sequence shown here is derived from an EMBL/GenBank/DDBJ whole genome shotgun (WGS) entry which is preliminary data.</text>
</comment>